<comment type="caution">
    <text evidence="2">The sequence shown here is derived from an EMBL/GenBank/DDBJ whole genome shotgun (WGS) entry which is preliminary data.</text>
</comment>
<gene>
    <name evidence="2" type="ORF">ACFFVI_15375</name>
</gene>
<sequence length="214" mass="22305">MKLYADSADREAVLGLLRDNLVHGVTTNPKILHRDGRSQADLPELYQDFVTAGAAEVFLQAVGGDLAELRRSGEFIAGLGDRVVVKVPATTAGFAVAGSLVREGVPVLLTAVYSLAQATVAGSLGAAYIAPYLGRLNDAGEDGLATVKAMDTVLAPTATRVLVASVRTPEVAATLALEGISHLTADVPVLQAMWLHPVSEESAAEFEEISNSGR</sequence>
<keyword evidence="1" id="KW-0704">Schiff base</keyword>
<dbReference type="Pfam" id="PF00923">
    <property type="entry name" value="TAL_FSA"/>
    <property type="match status" value="1"/>
</dbReference>
<dbReference type="InterPro" id="IPR013785">
    <property type="entry name" value="Aldolase_TIM"/>
</dbReference>
<dbReference type="SUPFAM" id="SSF51569">
    <property type="entry name" value="Aldolase"/>
    <property type="match status" value="1"/>
</dbReference>
<dbReference type="PANTHER" id="PTHR10683">
    <property type="entry name" value="TRANSALDOLASE"/>
    <property type="match status" value="1"/>
</dbReference>
<accession>A0ABV5LW82</accession>
<evidence type="ECO:0000313" key="2">
    <source>
        <dbReference type="EMBL" id="MFB9378349.1"/>
    </source>
</evidence>
<organism evidence="2 3">
    <name type="scientific">Kineococcus gynurae</name>
    <dbReference type="NCBI Taxonomy" id="452979"/>
    <lineage>
        <taxon>Bacteria</taxon>
        <taxon>Bacillati</taxon>
        <taxon>Actinomycetota</taxon>
        <taxon>Actinomycetes</taxon>
        <taxon>Kineosporiales</taxon>
        <taxon>Kineosporiaceae</taxon>
        <taxon>Kineococcus</taxon>
    </lineage>
</organism>
<protein>
    <submittedName>
        <fullName evidence="2">Transaldolase family protein</fullName>
    </submittedName>
</protein>
<keyword evidence="3" id="KW-1185">Reference proteome</keyword>
<dbReference type="InterPro" id="IPR001585">
    <property type="entry name" value="TAL/FSA"/>
</dbReference>
<evidence type="ECO:0000256" key="1">
    <source>
        <dbReference type="ARBA" id="ARBA00023270"/>
    </source>
</evidence>
<evidence type="ECO:0000313" key="3">
    <source>
        <dbReference type="Proteomes" id="UP001589748"/>
    </source>
</evidence>
<dbReference type="RefSeq" id="WP_380137064.1">
    <property type="nucleotide sequence ID" value="NZ_JBHLUI010000008.1"/>
</dbReference>
<dbReference type="PANTHER" id="PTHR10683:SF40">
    <property type="entry name" value="FRUCTOSE-6-PHOSPHATE ALDOLASE 1-RELATED"/>
    <property type="match status" value="1"/>
</dbReference>
<dbReference type="EMBL" id="JBHMDM010000007">
    <property type="protein sequence ID" value="MFB9378349.1"/>
    <property type="molecule type" value="Genomic_DNA"/>
</dbReference>
<reference evidence="2 3" key="1">
    <citation type="submission" date="2024-09" db="EMBL/GenBank/DDBJ databases">
        <authorList>
            <person name="Sun Q."/>
            <person name="Mori K."/>
        </authorList>
    </citation>
    <scope>NUCLEOTIDE SEQUENCE [LARGE SCALE GENOMIC DNA]</scope>
    <source>
        <strain evidence="2 3">TISTR 1856</strain>
    </source>
</reference>
<proteinExistence type="predicted"/>
<name>A0ABV5LW82_9ACTN</name>
<dbReference type="Gene3D" id="3.20.20.70">
    <property type="entry name" value="Aldolase class I"/>
    <property type="match status" value="1"/>
</dbReference>
<dbReference type="Proteomes" id="UP001589748">
    <property type="component" value="Unassembled WGS sequence"/>
</dbReference>